<dbReference type="AlphaFoldDB" id="A0A0C2MCI4"/>
<gene>
    <name evidence="1" type="ORF">RF11_03335</name>
</gene>
<organism evidence="1 2">
    <name type="scientific">Thelohanellus kitauei</name>
    <name type="common">Myxosporean</name>
    <dbReference type="NCBI Taxonomy" id="669202"/>
    <lineage>
        <taxon>Eukaryota</taxon>
        <taxon>Metazoa</taxon>
        <taxon>Cnidaria</taxon>
        <taxon>Myxozoa</taxon>
        <taxon>Myxosporea</taxon>
        <taxon>Bivalvulida</taxon>
        <taxon>Platysporina</taxon>
        <taxon>Myxobolidae</taxon>
        <taxon>Thelohanellus</taxon>
    </lineage>
</organism>
<protein>
    <recommendedName>
        <fullName evidence="3">Tc1-like transposase DDE domain-containing protein</fullName>
    </recommendedName>
</protein>
<dbReference type="Proteomes" id="UP000031668">
    <property type="component" value="Unassembled WGS sequence"/>
</dbReference>
<evidence type="ECO:0008006" key="3">
    <source>
        <dbReference type="Google" id="ProtNLM"/>
    </source>
</evidence>
<proteinExistence type="predicted"/>
<sequence>MISCNRKKGRSPIGGPLVLRVPNIRSRNISICCLMNRYAVAYKEINFGQYNNQRLILQASIILDCFTKKGIEIYYLPPYSPFLNHVEKVFSKWEVYAKSSRPEDEPELFYSMTDGLATIA</sequence>
<comment type="caution">
    <text evidence="1">The sequence shown here is derived from an EMBL/GenBank/DDBJ whole genome shotgun (WGS) entry which is preliminary data.</text>
</comment>
<accession>A0A0C2MCI4</accession>
<evidence type="ECO:0000313" key="1">
    <source>
        <dbReference type="EMBL" id="KII64831.1"/>
    </source>
</evidence>
<dbReference type="InterPro" id="IPR036397">
    <property type="entry name" value="RNaseH_sf"/>
</dbReference>
<dbReference type="EMBL" id="JWZT01004079">
    <property type="protein sequence ID" value="KII64831.1"/>
    <property type="molecule type" value="Genomic_DNA"/>
</dbReference>
<name>A0A0C2MCI4_THEKT</name>
<reference evidence="1 2" key="1">
    <citation type="journal article" date="2014" name="Genome Biol. Evol.">
        <title>The genome of the myxosporean Thelohanellus kitauei shows adaptations to nutrient acquisition within its fish host.</title>
        <authorList>
            <person name="Yang Y."/>
            <person name="Xiong J."/>
            <person name="Zhou Z."/>
            <person name="Huo F."/>
            <person name="Miao W."/>
            <person name="Ran C."/>
            <person name="Liu Y."/>
            <person name="Zhang J."/>
            <person name="Feng J."/>
            <person name="Wang M."/>
            <person name="Wang M."/>
            <person name="Wang L."/>
            <person name="Yao B."/>
        </authorList>
    </citation>
    <scope>NUCLEOTIDE SEQUENCE [LARGE SCALE GENOMIC DNA]</scope>
    <source>
        <strain evidence="1">Wuqing</strain>
    </source>
</reference>
<keyword evidence="2" id="KW-1185">Reference proteome</keyword>
<dbReference type="Gene3D" id="3.30.420.10">
    <property type="entry name" value="Ribonuclease H-like superfamily/Ribonuclease H"/>
    <property type="match status" value="1"/>
</dbReference>
<dbReference type="GO" id="GO:0003676">
    <property type="term" value="F:nucleic acid binding"/>
    <property type="evidence" value="ECO:0007669"/>
    <property type="project" value="InterPro"/>
</dbReference>
<evidence type="ECO:0000313" key="2">
    <source>
        <dbReference type="Proteomes" id="UP000031668"/>
    </source>
</evidence>